<dbReference type="AlphaFoldDB" id="X0RZY2"/>
<feature type="region of interest" description="Disordered" evidence="1">
    <location>
        <begin position="33"/>
        <end position="52"/>
    </location>
</feature>
<accession>X0RZY2</accession>
<name>X0RZY2_9ZZZZ</name>
<evidence type="ECO:0000313" key="2">
    <source>
        <dbReference type="EMBL" id="GAF69287.1"/>
    </source>
</evidence>
<reference evidence="2" key="1">
    <citation type="journal article" date="2014" name="Front. Microbiol.">
        <title>High frequency of phylogenetically diverse reductive dehalogenase-homologous genes in deep subseafloor sedimentary metagenomes.</title>
        <authorList>
            <person name="Kawai M."/>
            <person name="Futagami T."/>
            <person name="Toyoda A."/>
            <person name="Takaki Y."/>
            <person name="Nishi S."/>
            <person name="Hori S."/>
            <person name="Arai W."/>
            <person name="Tsubouchi T."/>
            <person name="Morono Y."/>
            <person name="Uchiyama I."/>
            <person name="Ito T."/>
            <person name="Fujiyama A."/>
            <person name="Inagaki F."/>
            <person name="Takami H."/>
        </authorList>
    </citation>
    <scope>NUCLEOTIDE SEQUENCE</scope>
    <source>
        <strain evidence="2">Expedition CK06-06</strain>
    </source>
</reference>
<dbReference type="EMBL" id="BARS01006485">
    <property type="protein sequence ID" value="GAF69287.1"/>
    <property type="molecule type" value="Genomic_DNA"/>
</dbReference>
<comment type="caution">
    <text evidence="2">The sequence shown here is derived from an EMBL/GenBank/DDBJ whole genome shotgun (WGS) entry which is preliminary data.</text>
</comment>
<sequence length="76" mass="8361">GLALDAAKKYLKDHTELEGTTLLAASPLNFESQQKAEPVATPAPPFQGKQNNQHLEHVKDRLNSVKEQLLKLSNSL</sequence>
<evidence type="ECO:0000256" key="1">
    <source>
        <dbReference type="SAM" id="MobiDB-lite"/>
    </source>
</evidence>
<gene>
    <name evidence="2" type="ORF">S01H1_12615</name>
</gene>
<proteinExistence type="predicted"/>
<protein>
    <submittedName>
        <fullName evidence="2">Uncharacterized protein</fullName>
    </submittedName>
</protein>
<feature type="non-terminal residue" evidence="2">
    <location>
        <position position="1"/>
    </location>
</feature>
<organism evidence="2">
    <name type="scientific">marine sediment metagenome</name>
    <dbReference type="NCBI Taxonomy" id="412755"/>
    <lineage>
        <taxon>unclassified sequences</taxon>
        <taxon>metagenomes</taxon>
        <taxon>ecological metagenomes</taxon>
    </lineage>
</organism>